<reference evidence="3" key="1">
    <citation type="submission" date="2016-12" db="EMBL/GenBank/DDBJ databases">
        <title>Draft Genome Sequences od Carboxydothermus pertinax and islandicus, Hydrogenogenic Carboxydotrophic Bacteria.</title>
        <authorList>
            <person name="Fukuyama Y."/>
            <person name="Ohmae K."/>
            <person name="Yoneda Y."/>
            <person name="Yoshida T."/>
            <person name="Sako Y."/>
        </authorList>
    </citation>
    <scope>NUCLEOTIDE SEQUENCE [LARGE SCALE GENOMIC DNA]</scope>
    <source>
        <strain evidence="3">Ug1</strain>
    </source>
</reference>
<evidence type="ECO:0008006" key="4">
    <source>
        <dbReference type="Google" id="ProtNLM"/>
    </source>
</evidence>
<gene>
    <name evidence="2" type="ORF">cpu_15100</name>
</gene>
<organism evidence="2 3">
    <name type="scientific">Carboxydothermus pertinax</name>
    <dbReference type="NCBI Taxonomy" id="870242"/>
    <lineage>
        <taxon>Bacteria</taxon>
        <taxon>Bacillati</taxon>
        <taxon>Bacillota</taxon>
        <taxon>Clostridia</taxon>
        <taxon>Thermoanaerobacterales</taxon>
        <taxon>Thermoanaerobacteraceae</taxon>
        <taxon>Carboxydothermus</taxon>
    </lineage>
</organism>
<comment type="similarity">
    <text evidence="1">Belongs to the UPF0047 family.</text>
</comment>
<dbReference type="InterPro" id="IPR001602">
    <property type="entry name" value="UPF0047_YjbQ-like"/>
</dbReference>
<dbReference type="RefSeq" id="WP_075859455.1">
    <property type="nucleotide sequence ID" value="NZ_BDJK01000024.1"/>
</dbReference>
<dbReference type="PANTHER" id="PTHR30615">
    <property type="entry name" value="UNCHARACTERIZED PROTEIN YJBQ-RELATED"/>
    <property type="match status" value="1"/>
</dbReference>
<sequence>MEVVRLKSSKKIELIEITAKVFEFTRNYPEAKAVLIYVPHTTAGVLINENADPDVKRDLEAYLEQAVPKLPFRHLEGNSPAHVLSSLIGVSLSIPLEKGKPVLGTWQGIYFAEFDGPRERKVYLTVL</sequence>
<dbReference type="Proteomes" id="UP000187485">
    <property type="component" value="Unassembled WGS sequence"/>
</dbReference>
<dbReference type="NCBIfam" id="TIGR00149">
    <property type="entry name" value="TIGR00149_YjbQ"/>
    <property type="match status" value="1"/>
</dbReference>
<dbReference type="InterPro" id="IPR035917">
    <property type="entry name" value="YjbQ-like_sf"/>
</dbReference>
<evidence type="ECO:0000313" key="2">
    <source>
        <dbReference type="EMBL" id="GAV23000.1"/>
    </source>
</evidence>
<evidence type="ECO:0000313" key="3">
    <source>
        <dbReference type="Proteomes" id="UP000187485"/>
    </source>
</evidence>
<dbReference type="EMBL" id="BDJK01000024">
    <property type="protein sequence ID" value="GAV23000.1"/>
    <property type="molecule type" value="Genomic_DNA"/>
</dbReference>
<dbReference type="Gene3D" id="2.60.120.460">
    <property type="entry name" value="YjbQ-like"/>
    <property type="match status" value="1"/>
</dbReference>
<accession>A0A1L8CVR5</accession>
<dbReference type="PROSITE" id="PS01314">
    <property type="entry name" value="UPF0047"/>
    <property type="match status" value="1"/>
</dbReference>
<proteinExistence type="inferred from homology"/>
<name>A0A1L8CVR5_9THEO</name>
<dbReference type="SUPFAM" id="SSF111038">
    <property type="entry name" value="YjbQ-like"/>
    <property type="match status" value="1"/>
</dbReference>
<keyword evidence="3" id="KW-1185">Reference proteome</keyword>
<dbReference type="PANTHER" id="PTHR30615:SF8">
    <property type="entry name" value="UPF0047 PROTEIN C4A8.02C"/>
    <property type="match status" value="1"/>
</dbReference>
<evidence type="ECO:0000256" key="1">
    <source>
        <dbReference type="ARBA" id="ARBA00005534"/>
    </source>
</evidence>
<dbReference type="OrthoDB" id="9801725at2"/>
<dbReference type="PIRSF" id="PIRSF004681">
    <property type="entry name" value="UCP004681"/>
    <property type="match status" value="1"/>
</dbReference>
<dbReference type="Pfam" id="PF01894">
    <property type="entry name" value="YjbQ"/>
    <property type="match status" value="1"/>
</dbReference>
<protein>
    <recommendedName>
        <fullName evidence="4">YjbQ family protein</fullName>
    </recommendedName>
</protein>
<dbReference type="STRING" id="870242.cpu_15100"/>
<comment type="caution">
    <text evidence="2">The sequence shown here is derived from an EMBL/GenBank/DDBJ whole genome shotgun (WGS) entry which is preliminary data.</text>
</comment>
<dbReference type="AlphaFoldDB" id="A0A1L8CVR5"/>